<dbReference type="KEGG" id="taa:NMY3_00467"/>
<keyword evidence="1" id="KW-0812">Transmembrane</keyword>
<name>A0A654LV49_9ARCH</name>
<organism evidence="2 3">
    <name type="scientific">Candidatus Nitrosocosmicus oleophilus</name>
    <dbReference type="NCBI Taxonomy" id="1353260"/>
    <lineage>
        <taxon>Archaea</taxon>
        <taxon>Nitrososphaerota</taxon>
        <taxon>Nitrososphaeria</taxon>
        <taxon>Nitrososphaerales</taxon>
        <taxon>Nitrososphaeraceae</taxon>
        <taxon>Candidatus Nitrosocosmicus</taxon>
    </lineage>
</organism>
<dbReference type="EMBL" id="CP012850">
    <property type="protein sequence ID" value="ALI34680.1"/>
    <property type="molecule type" value="Genomic_DNA"/>
</dbReference>
<feature type="transmembrane region" description="Helical" evidence="1">
    <location>
        <begin position="58"/>
        <end position="78"/>
    </location>
</feature>
<accession>A0A654LV49</accession>
<sequence>MGTSLRYRRMIKIGALISTAGVIMLILFGLILLLFPVTKICEENCNYLSSAPEYLRQLINPLFLFISLILISSGVFFIRIGNRQLYRSL</sequence>
<keyword evidence="1" id="KW-0472">Membrane</keyword>
<keyword evidence="3" id="KW-1185">Reference proteome</keyword>
<protein>
    <submittedName>
        <fullName evidence="2">Uncharacterized protein</fullName>
    </submittedName>
</protein>
<evidence type="ECO:0000313" key="3">
    <source>
        <dbReference type="Proteomes" id="UP000058925"/>
    </source>
</evidence>
<evidence type="ECO:0000256" key="1">
    <source>
        <dbReference type="SAM" id="Phobius"/>
    </source>
</evidence>
<dbReference type="AlphaFoldDB" id="A0A654LV49"/>
<reference evidence="3" key="1">
    <citation type="submission" date="2015-10" db="EMBL/GenBank/DDBJ databases">
        <title>Niche specialization of a soil ammonia-oxidizing archaeon, Candidatus Nitrosocosmicus oleophilus.</title>
        <authorList>
            <person name="Jung M.-Y."/>
            <person name="Rhee S.-K."/>
        </authorList>
    </citation>
    <scope>NUCLEOTIDE SEQUENCE [LARGE SCALE GENOMIC DNA]</scope>
    <source>
        <strain evidence="3">MY3</strain>
    </source>
</reference>
<evidence type="ECO:0000313" key="2">
    <source>
        <dbReference type="EMBL" id="ALI34680.1"/>
    </source>
</evidence>
<gene>
    <name evidence="2" type="ORF">NMY3_00467</name>
</gene>
<dbReference type="Proteomes" id="UP000058925">
    <property type="component" value="Chromosome"/>
</dbReference>
<feature type="transmembrane region" description="Helical" evidence="1">
    <location>
        <begin position="12"/>
        <end position="38"/>
    </location>
</feature>
<proteinExistence type="predicted"/>
<keyword evidence="1" id="KW-1133">Transmembrane helix</keyword>